<dbReference type="EMBL" id="ACNN01000020">
    <property type="protein sequence ID" value="EEN82710.1"/>
    <property type="molecule type" value="Genomic_DNA"/>
</dbReference>
<gene>
    <name evidence="3" type="ORF">POREN0001_0273</name>
</gene>
<proteinExistence type="predicted"/>
<organism evidence="3 4">
    <name type="scientific">Porphyromonas endodontalis (strain ATCC 35406 / DSM 24491 / JCM 8526 / CCUG 16442 / BCRC 14492 / NCTC 13058 / HG 370)</name>
    <name type="common">Bacteroides endodontalis</name>
    <dbReference type="NCBI Taxonomy" id="553175"/>
    <lineage>
        <taxon>Bacteria</taxon>
        <taxon>Pseudomonadati</taxon>
        <taxon>Bacteroidota</taxon>
        <taxon>Bacteroidia</taxon>
        <taxon>Bacteroidales</taxon>
        <taxon>Porphyromonadaceae</taxon>
        <taxon>Porphyromonas</taxon>
    </lineage>
</organism>
<evidence type="ECO:0000256" key="1">
    <source>
        <dbReference type="SAM" id="MobiDB-lite"/>
    </source>
</evidence>
<dbReference type="STRING" id="553175.POREN0001_0273"/>
<dbReference type="RefSeq" id="WP_004333621.1">
    <property type="nucleotide sequence ID" value="NZ_ACNN01000020.1"/>
</dbReference>
<accession>C3JAN6</accession>
<reference evidence="3 4" key="1">
    <citation type="submission" date="2009-04" db="EMBL/GenBank/DDBJ databases">
        <authorList>
            <person name="Sebastian Y."/>
            <person name="Madupu R."/>
            <person name="Durkin A.S."/>
            <person name="Torralba M."/>
            <person name="Methe B."/>
            <person name="Sutton G.G."/>
            <person name="Strausberg R.L."/>
            <person name="Nelson K.E."/>
        </authorList>
    </citation>
    <scope>NUCLEOTIDE SEQUENCE [LARGE SCALE GENOMIC DNA]</scope>
    <source>
        <strain evidence="4">ATCC 35406 / BCRC 14492 / JCM 8526 / NCTC 13058 / HG 370</strain>
    </source>
</reference>
<dbReference type="Proteomes" id="UP000004295">
    <property type="component" value="Unassembled WGS sequence"/>
</dbReference>
<sequence>MVKSSLPSQKRTLLLVIGLELWVIGIALYALLKERIVPSWDFYLILGGSLLLPIVLYFVLRKRDAIKAKNRTNGANNPRENNPQTGVRHLNFPI</sequence>
<keyword evidence="2" id="KW-1133">Transmembrane helix</keyword>
<dbReference type="AlphaFoldDB" id="C3JAN6"/>
<feature type="transmembrane region" description="Helical" evidence="2">
    <location>
        <begin position="42"/>
        <end position="60"/>
    </location>
</feature>
<keyword evidence="2" id="KW-0472">Membrane</keyword>
<evidence type="ECO:0000313" key="3">
    <source>
        <dbReference type="EMBL" id="EEN82710.1"/>
    </source>
</evidence>
<evidence type="ECO:0000313" key="4">
    <source>
        <dbReference type="Proteomes" id="UP000004295"/>
    </source>
</evidence>
<protein>
    <submittedName>
        <fullName evidence="3">Uncharacterized protein</fullName>
    </submittedName>
</protein>
<feature type="region of interest" description="Disordered" evidence="1">
    <location>
        <begin position="70"/>
        <end position="94"/>
    </location>
</feature>
<feature type="transmembrane region" description="Helical" evidence="2">
    <location>
        <begin position="12"/>
        <end position="30"/>
    </location>
</feature>
<keyword evidence="4" id="KW-1185">Reference proteome</keyword>
<feature type="compositionally biased region" description="Polar residues" evidence="1">
    <location>
        <begin position="71"/>
        <end position="85"/>
    </location>
</feature>
<keyword evidence="2" id="KW-0812">Transmembrane</keyword>
<comment type="caution">
    <text evidence="3">The sequence shown here is derived from an EMBL/GenBank/DDBJ whole genome shotgun (WGS) entry which is preliminary data.</text>
</comment>
<evidence type="ECO:0000256" key="2">
    <source>
        <dbReference type="SAM" id="Phobius"/>
    </source>
</evidence>
<dbReference type="GeneID" id="93365271"/>
<name>C3JAN6_POREA</name>